<evidence type="ECO:0000313" key="1">
    <source>
        <dbReference type="EMBL" id="AVP97998.1"/>
    </source>
</evidence>
<keyword evidence="2" id="KW-1185">Reference proteome</keyword>
<organism evidence="1 2">
    <name type="scientific">Ahniella affigens</name>
    <dbReference type="NCBI Taxonomy" id="2021234"/>
    <lineage>
        <taxon>Bacteria</taxon>
        <taxon>Pseudomonadati</taxon>
        <taxon>Pseudomonadota</taxon>
        <taxon>Gammaproteobacteria</taxon>
        <taxon>Lysobacterales</taxon>
        <taxon>Rhodanobacteraceae</taxon>
        <taxon>Ahniella</taxon>
    </lineage>
</organism>
<accession>A0A2P1PT25</accession>
<evidence type="ECO:0000313" key="2">
    <source>
        <dbReference type="Proteomes" id="UP000241074"/>
    </source>
</evidence>
<proteinExistence type="predicted"/>
<dbReference type="EMBL" id="CP027860">
    <property type="protein sequence ID" value="AVP97998.1"/>
    <property type="molecule type" value="Genomic_DNA"/>
</dbReference>
<dbReference type="Pfam" id="PF20043">
    <property type="entry name" value="DUF6445"/>
    <property type="match status" value="1"/>
</dbReference>
<dbReference type="AlphaFoldDB" id="A0A2P1PT25"/>
<reference evidence="1 2" key="2">
    <citation type="submission" date="2018-03" db="EMBL/GenBank/DDBJ databases">
        <authorList>
            <person name="Keele B.F."/>
        </authorList>
    </citation>
    <scope>NUCLEOTIDE SEQUENCE [LARGE SCALE GENOMIC DNA]</scope>
    <source>
        <strain evidence="1 2">D13</strain>
    </source>
</reference>
<sequence length="236" mass="27082">MLNPNPRIRAVPLFDDQYCWVIDDALLEPERWRDKAIQHERDFQRLGVNAYPGLELRMPDAIGAAFCDYFLQHFRSGLGARRLIRGYARLALVTDPPERLSPVQWLPHRDRFDLPAHELAAASVLYLFPDGHFGGTSFYRPKQDLIATQRLLMDAARLPVSDFQQRYGLSAGYIGDGNDWFERIAVIPPRFNRMICYDGGLFHCSDMRPTDVLSPDPTVGRLTLNGFYLCTKRHSV</sequence>
<protein>
    <submittedName>
        <fullName evidence="1">Uncharacterized protein</fullName>
    </submittedName>
</protein>
<dbReference type="InterPro" id="IPR045617">
    <property type="entry name" value="DUF6445"/>
</dbReference>
<name>A0A2P1PT25_9GAMM</name>
<dbReference type="Proteomes" id="UP000241074">
    <property type="component" value="Chromosome"/>
</dbReference>
<reference evidence="1 2" key="1">
    <citation type="submission" date="2018-03" db="EMBL/GenBank/DDBJ databases">
        <title>Ahniella affigens gen. nov., sp. nov., a gammaproteobacterium isolated from sandy soil near a stream.</title>
        <authorList>
            <person name="Ko Y."/>
            <person name="Kim J.-H."/>
        </authorList>
    </citation>
    <scope>NUCLEOTIDE SEQUENCE [LARGE SCALE GENOMIC DNA]</scope>
    <source>
        <strain evidence="1 2">D13</strain>
    </source>
</reference>
<dbReference type="KEGG" id="xba:C7S18_12645"/>
<gene>
    <name evidence="1" type="ORF">C7S18_12645</name>
</gene>